<dbReference type="EMBL" id="ABEU02000022">
    <property type="protein sequence ID" value="PNR30347.1"/>
    <property type="molecule type" value="Genomic_DNA"/>
</dbReference>
<dbReference type="STRING" id="3218.A0A2K1IM42"/>
<feature type="region of interest" description="Disordered" evidence="1">
    <location>
        <begin position="70"/>
        <end position="93"/>
    </location>
</feature>
<proteinExistence type="predicted"/>
<dbReference type="AlphaFoldDB" id="A0A2K1IM42"/>
<reference evidence="2 4" key="2">
    <citation type="journal article" date="2018" name="Plant J.">
        <title>The Physcomitrella patens chromosome-scale assembly reveals moss genome structure and evolution.</title>
        <authorList>
            <person name="Lang D."/>
            <person name="Ullrich K.K."/>
            <person name="Murat F."/>
            <person name="Fuchs J."/>
            <person name="Jenkins J."/>
            <person name="Haas F.B."/>
            <person name="Piednoel M."/>
            <person name="Gundlach H."/>
            <person name="Van Bel M."/>
            <person name="Meyberg R."/>
            <person name="Vives C."/>
            <person name="Morata J."/>
            <person name="Symeonidi A."/>
            <person name="Hiss M."/>
            <person name="Muchero W."/>
            <person name="Kamisugi Y."/>
            <person name="Saleh O."/>
            <person name="Blanc G."/>
            <person name="Decker E.L."/>
            <person name="van Gessel N."/>
            <person name="Grimwood J."/>
            <person name="Hayes R.D."/>
            <person name="Graham S.W."/>
            <person name="Gunter L.E."/>
            <person name="McDaniel S.F."/>
            <person name="Hoernstein S.N.W."/>
            <person name="Larsson A."/>
            <person name="Li F.W."/>
            <person name="Perroud P.F."/>
            <person name="Phillips J."/>
            <person name="Ranjan P."/>
            <person name="Rokshar D.S."/>
            <person name="Rothfels C.J."/>
            <person name="Schneider L."/>
            <person name="Shu S."/>
            <person name="Stevenson D.W."/>
            <person name="Thummler F."/>
            <person name="Tillich M."/>
            <person name="Villarreal Aguilar J.C."/>
            <person name="Widiez T."/>
            <person name="Wong G.K."/>
            <person name="Wymore A."/>
            <person name="Zhang Y."/>
            <person name="Zimmer A.D."/>
            <person name="Quatrano R.S."/>
            <person name="Mayer K.F.X."/>
            <person name="Goodstein D."/>
            <person name="Casacuberta J.M."/>
            <person name="Vandepoele K."/>
            <person name="Reski R."/>
            <person name="Cuming A.C."/>
            <person name="Tuskan G.A."/>
            <person name="Maumus F."/>
            <person name="Salse J."/>
            <person name="Schmutz J."/>
            <person name="Rensing S.A."/>
        </authorList>
    </citation>
    <scope>NUCLEOTIDE SEQUENCE [LARGE SCALE GENOMIC DNA]</scope>
    <source>
        <strain evidence="3 4">cv. Gransden 2004</strain>
    </source>
</reference>
<gene>
    <name evidence="3" type="primary">LOC112274790</name>
    <name evidence="2" type="ORF">PHYPA_026663</name>
</gene>
<dbReference type="PANTHER" id="PTHR37257:SF1">
    <property type="entry name" value="PROTEIN PLASTID TRANSCRIPTIONALLY ACTIVE 7"/>
    <property type="match status" value="1"/>
</dbReference>
<dbReference type="GO" id="GO:0042793">
    <property type="term" value="P:plastid transcription"/>
    <property type="evidence" value="ECO:0007669"/>
    <property type="project" value="InterPro"/>
</dbReference>
<dbReference type="EnsemblPlants" id="Pp3c22_3530V3.2">
    <property type="protein sequence ID" value="Pp3c22_3530V3.2"/>
    <property type="gene ID" value="Pp3c22_3530"/>
</dbReference>
<dbReference type="FunCoup" id="A0A2K1IM42">
    <property type="interactions" value="2066"/>
</dbReference>
<dbReference type="Gramene" id="Pp3c22_3530V3.2">
    <property type="protein sequence ID" value="Pp3c22_3530V3.2"/>
    <property type="gene ID" value="Pp3c22_3530"/>
</dbReference>
<reference evidence="2 4" key="1">
    <citation type="journal article" date="2008" name="Science">
        <title>The Physcomitrella genome reveals evolutionary insights into the conquest of land by plants.</title>
        <authorList>
            <person name="Rensing S."/>
            <person name="Lang D."/>
            <person name="Zimmer A."/>
            <person name="Terry A."/>
            <person name="Salamov A."/>
            <person name="Shapiro H."/>
            <person name="Nishiyama T."/>
            <person name="Perroud P.-F."/>
            <person name="Lindquist E."/>
            <person name="Kamisugi Y."/>
            <person name="Tanahashi T."/>
            <person name="Sakakibara K."/>
            <person name="Fujita T."/>
            <person name="Oishi K."/>
            <person name="Shin-I T."/>
            <person name="Kuroki Y."/>
            <person name="Toyoda A."/>
            <person name="Suzuki Y."/>
            <person name="Hashimoto A."/>
            <person name="Yamaguchi K."/>
            <person name="Sugano A."/>
            <person name="Kohara Y."/>
            <person name="Fujiyama A."/>
            <person name="Anterola A."/>
            <person name="Aoki S."/>
            <person name="Ashton N."/>
            <person name="Barbazuk W.B."/>
            <person name="Barker E."/>
            <person name="Bennetzen J."/>
            <person name="Bezanilla M."/>
            <person name="Blankenship R."/>
            <person name="Cho S.H."/>
            <person name="Dutcher S."/>
            <person name="Estelle M."/>
            <person name="Fawcett J.A."/>
            <person name="Gundlach H."/>
            <person name="Hanada K."/>
            <person name="Heyl A."/>
            <person name="Hicks K.A."/>
            <person name="Hugh J."/>
            <person name="Lohr M."/>
            <person name="Mayer K."/>
            <person name="Melkozernov A."/>
            <person name="Murata T."/>
            <person name="Nelson D."/>
            <person name="Pils B."/>
            <person name="Prigge M."/>
            <person name="Reiss B."/>
            <person name="Renner T."/>
            <person name="Rombauts S."/>
            <person name="Rushton P."/>
            <person name="Sanderfoot A."/>
            <person name="Schween G."/>
            <person name="Shiu S.-H."/>
            <person name="Stueber K."/>
            <person name="Theodoulou F.L."/>
            <person name="Tu H."/>
            <person name="Van de Peer Y."/>
            <person name="Verrier P.J."/>
            <person name="Waters E."/>
            <person name="Wood A."/>
            <person name="Yang L."/>
            <person name="Cove D."/>
            <person name="Cuming A."/>
            <person name="Hasebe M."/>
            <person name="Lucas S."/>
            <person name="Mishler D.B."/>
            <person name="Reski R."/>
            <person name="Grigoriev I."/>
            <person name="Quatrano R.S."/>
            <person name="Boore J.L."/>
        </authorList>
    </citation>
    <scope>NUCLEOTIDE SEQUENCE [LARGE SCALE GENOMIC DNA]</scope>
    <source>
        <strain evidence="3 4">cv. Gransden 2004</strain>
    </source>
</reference>
<organism evidence="2">
    <name type="scientific">Physcomitrium patens</name>
    <name type="common">Spreading-leaved earth moss</name>
    <name type="synonym">Physcomitrella patens</name>
    <dbReference type="NCBI Taxonomy" id="3218"/>
    <lineage>
        <taxon>Eukaryota</taxon>
        <taxon>Viridiplantae</taxon>
        <taxon>Streptophyta</taxon>
        <taxon>Embryophyta</taxon>
        <taxon>Bryophyta</taxon>
        <taxon>Bryophytina</taxon>
        <taxon>Bryopsida</taxon>
        <taxon>Funariidae</taxon>
        <taxon>Funariales</taxon>
        <taxon>Funariaceae</taxon>
        <taxon>Physcomitrium</taxon>
    </lineage>
</organism>
<dbReference type="Gramene" id="Pp3c22_3530V3.1">
    <property type="protein sequence ID" value="Pp3c22_3530V3.1"/>
    <property type="gene ID" value="Pp3c22_3530"/>
</dbReference>
<feature type="compositionally biased region" description="Basic and acidic residues" evidence="1">
    <location>
        <begin position="81"/>
        <end position="93"/>
    </location>
</feature>
<reference evidence="3" key="3">
    <citation type="submission" date="2020-12" db="UniProtKB">
        <authorList>
            <consortium name="EnsemblPlants"/>
        </authorList>
    </citation>
    <scope>IDENTIFICATION</scope>
</reference>
<dbReference type="EnsemblPlants" id="Pp3c22_3530V3.1">
    <property type="protein sequence ID" value="Pp3c22_3530V3.1"/>
    <property type="gene ID" value="Pp3c22_3530"/>
</dbReference>
<dbReference type="PaxDb" id="3218-PP1S266_65V6.1"/>
<evidence type="ECO:0000313" key="3">
    <source>
        <dbReference type="EnsemblPlants" id="Pp3c22_3530V3.1"/>
    </source>
</evidence>
<accession>A0A2K1IM42</accession>
<evidence type="ECO:0000313" key="2">
    <source>
        <dbReference type="EMBL" id="PNR30347.1"/>
    </source>
</evidence>
<dbReference type="PANTHER" id="PTHR37257">
    <property type="entry name" value="PROTEIN PLASTID TRANSCRIPTIONALLY ACTIVE 7"/>
    <property type="match status" value="1"/>
</dbReference>
<dbReference type="GO" id="GO:0000427">
    <property type="term" value="C:plastid-encoded plastid RNA polymerase complex"/>
    <property type="evidence" value="ECO:0007669"/>
    <property type="project" value="InterPro"/>
</dbReference>
<dbReference type="InterPro" id="IPR038958">
    <property type="entry name" value="PTAC7"/>
</dbReference>
<dbReference type="RefSeq" id="XP_024360324.1">
    <property type="nucleotide sequence ID" value="XM_024504556.2"/>
</dbReference>
<sequence>MVGCGLCSRNSTMALSSSSLISSTSSQAFFSSSSCSSDALAGNSFSCSSHFNQHQVKALPRISCKAEDTIGSKRRGRRGGRKDPMLEEHERDEGTTWPYLQTNERVLKDNLNLNLLVDTENLLSRANNKFGLALEIAEEANEYLRNNKEEALYKKPILKVMSDRINEAAGENIRDSYMEERLDPQH</sequence>
<dbReference type="KEGG" id="ppp:112274790"/>
<dbReference type="GeneID" id="112274790"/>
<protein>
    <submittedName>
        <fullName evidence="2 3">Uncharacterized protein</fullName>
    </submittedName>
</protein>
<dbReference type="OrthoDB" id="1915194at2759"/>
<evidence type="ECO:0000313" key="4">
    <source>
        <dbReference type="Proteomes" id="UP000006727"/>
    </source>
</evidence>
<name>A0A2K1IM42_PHYPA</name>
<evidence type="ECO:0000256" key="1">
    <source>
        <dbReference type="SAM" id="MobiDB-lite"/>
    </source>
</evidence>
<dbReference type="Proteomes" id="UP000006727">
    <property type="component" value="Chromosome 22"/>
</dbReference>
<keyword evidence="4" id="KW-1185">Reference proteome</keyword>